<gene>
    <name evidence="2" type="ORF">G8T55_003065</name>
</gene>
<protein>
    <submittedName>
        <fullName evidence="2">Uncharacterized protein</fullName>
    </submittedName>
</protein>
<dbReference type="EMBL" id="DAAXFX010000003">
    <property type="protein sequence ID" value="HAG0871624.1"/>
    <property type="molecule type" value="Genomic_DNA"/>
</dbReference>
<dbReference type="AlphaFoldDB" id="A0A757ZUW5"/>
<accession>A0A757ZUW5</accession>
<name>A0A757ZUW5_SALER</name>
<organism evidence="2">
    <name type="scientific">Salmonella enterica</name>
    <name type="common">Salmonella choleraesuis</name>
    <dbReference type="NCBI Taxonomy" id="28901"/>
    <lineage>
        <taxon>Bacteria</taxon>
        <taxon>Pseudomonadati</taxon>
        <taxon>Pseudomonadota</taxon>
        <taxon>Gammaproteobacteria</taxon>
        <taxon>Enterobacterales</taxon>
        <taxon>Enterobacteriaceae</taxon>
        <taxon>Salmonella</taxon>
    </lineage>
</organism>
<comment type="caution">
    <text evidence="2">The sequence shown here is derived from an EMBL/GenBank/DDBJ whole genome shotgun (WGS) entry which is preliminary data.</text>
</comment>
<sequence>MFPAPAGINRIFFGNFGHRFSVPRASGDKPKTPGELDELDRVFPAPAGINRAGLPLASCSLGVPRASGDKPEPAMGSNGKTLCSPRQRG</sequence>
<reference evidence="2" key="1">
    <citation type="journal article" date="2018" name="Genome Biol.">
        <title>SKESA: strategic k-mer extension for scrupulous assemblies.</title>
        <authorList>
            <person name="Souvorov A."/>
            <person name="Agarwala R."/>
            <person name="Lipman D.J."/>
        </authorList>
    </citation>
    <scope>NUCLEOTIDE SEQUENCE</scope>
    <source>
        <strain evidence="2">MA.CK_99/00005798</strain>
    </source>
</reference>
<proteinExistence type="predicted"/>
<evidence type="ECO:0000256" key="1">
    <source>
        <dbReference type="SAM" id="MobiDB-lite"/>
    </source>
</evidence>
<feature type="region of interest" description="Disordered" evidence="1">
    <location>
        <begin position="65"/>
        <end position="89"/>
    </location>
</feature>
<reference evidence="2" key="2">
    <citation type="submission" date="2020-02" db="EMBL/GenBank/DDBJ databases">
        <authorList>
            <consortium name="NCBI Pathogen Detection Project"/>
        </authorList>
    </citation>
    <scope>NUCLEOTIDE SEQUENCE</scope>
    <source>
        <strain evidence="2">MA.CK_99/00005798</strain>
    </source>
</reference>
<evidence type="ECO:0000313" key="2">
    <source>
        <dbReference type="EMBL" id="HAG0871624.1"/>
    </source>
</evidence>